<accession>A0ACB0JEB9</accession>
<comment type="caution">
    <text evidence="1">The sequence shown here is derived from an EMBL/GenBank/DDBJ whole genome shotgun (WGS) entry which is preliminary data.</text>
</comment>
<organism evidence="1 2">
    <name type="scientific">Trifolium pratense</name>
    <name type="common">Red clover</name>
    <dbReference type="NCBI Taxonomy" id="57577"/>
    <lineage>
        <taxon>Eukaryota</taxon>
        <taxon>Viridiplantae</taxon>
        <taxon>Streptophyta</taxon>
        <taxon>Embryophyta</taxon>
        <taxon>Tracheophyta</taxon>
        <taxon>Spermatophyta</taxon>
        <taxon>Magnoliopsida</taxon>
        <taxon>eudicotyledons</taxon>
        <taxon>Gunneridae</taxon>
        <taxon>Pentapetalae</taxon>
        <taxon>rosids</taxon>
        <taxon>fabids</taxon>
        <taxon>Fabales</taxon>
        <taxon>Fabaceae</taxon>
        <taxon>Papilionoideae</taxon>
        <taxon>50 kb inversion clade</taxon>
        <taxon>NPAAA clade</taxon>
        <taxon>Hologalegina</taxon>
        <taxon>IRL clade</taxon>
        <taxon>Trifolieae</taxon>
        <taxon>Trifolium</taxon>
    </lineage>
</organism>
<protein>
    <submittedName>
        <fullName evidence="1">Uncharacterized protein</fullName>
    </submittedName>
</protein>
<evidence type="ECO:0000313" key="1">
    <source>
        <dbReference type="EMBL" id="CAJ2642144.1"/>
    </source>
</evidence>
<dbReference type="EMBL" id="CASHSV030000024">
    <property type="protein sequence ID" value="CAJ2642144.1"/>
    <property type="molecule type" value="Genomic_DNA"/>
</dbReference>
<evidence type="ECO:0000313" key="2">
    <source>
        <dbReference type="Proteomes" id="UP001177021"/>
    </source>
</evidence>
<name>A0ACB0JEB9_TRIPR</name>
<gene>
    <name evidence="1" type="ORF">MILVUS5_LOCUS11659</name>
</gene>
<keyword evidence="2" id="KW-1185">Reference proteome</keyword>
<reference evidence="1" key="1">
    <citation type="submission" date="2023-10" db="EMBL/GenBank/DDBJ databases">
        <authorList>
            <person name="Rodriguez Cubillos JULIANA M."/>
            <person name="De Vega J."/>
        </authorList>
    </citation>
    <scope>NUCLEOTIDE SEQUENCE</scope>
</reference>
<dbReference type="Proteomes" id="UP001177021">
    <property type="component" value="Unassembled WGS sequence"/>
</dbReference>
<proteinExistence type="predicted"/>
<sequence length="361" mass="41462">MVGDALGVNMSYEGGGQEEIIPNNKALKFYAMMEEVNKPLYEGASDSKLSMCVRLLAAKSNWNVPEDCLEFFSKMMLDATPVKDNMPTSYYDASRLVSKLGLQVKKIDCRVNGCMLFYDNEFGTNDGALEECKFCNAPRYDGYGEEHNFLGTFGPPQQQHQQQPQQSLPQPSTQQQSSTQQSTQQQSSPQQSTQQSSTQQSTQQQSTPQQSTQQSTPQDQEEEQYHTVHRSRRKFNSEVKYLGKNILIYPVGNGLEPCTEVAFYITKAIKAVYKDFYPTFAALIKVQGVKEEMFEVLSDNCTWEPHHREDVENNFYFTAGERLKDMLFDARENYKVKHDPPEHPYRPNWIGEEAWQKLLYY</sequence>